<organism evidence="1 2">
    <name type="scientific">Staurois parvus</name>
    <dbReference type="NCBI Taxonomy" id="386267"/>
    <lineage>
        <taxon>Eukaryota</taxon>
        <taxon>Metazoa</taxon>
        <taxon>Chordata</taxon>
        <taxon>Craniata</taxon>
        <taxon>Vertebrata</taxon>
        <taxon>Euteleostomi</taxon>
        <taxon>Amphibia</taxon>
        <taxon>Batrachia</taxon>
        <taxon>Anura</taxon>
        <taxon>Neobatrachia</taxon>
        <taxon>Ranoidea</taxon>
        <taxon>Ranidae</taxon>
        <taxon>Staurois</taxon>
    </lineage>
</organism>
<accession>A0ABN9E550</accession>
<evidence type="ECO:0000313" key="2">
    <source>
        <dbReference type="Proteomes" id="UP001162483"/>
    </source>
</evidence>
<feature type="non-terminal residue" evidence="1">
    <location>
        <position position="45"/>
    </location>
</feature>
<proteinExistence type="predicted"/>
<sequence>MIGTSHRGLVQRSVFRHRGHRILMPRAPRECAQAGKRKDIYKGPF</sequence>
<protein>
    <submittedName>
        <fullName evidence="1">Uncharacterized protein</fullName>
    </submittedName>
</protein>
<dbReference type="Proteomes" id="UP001162483">
    <property type="component" value="Unassembled WGS sequence"/>
</dbReference>
<comment type="caution">
    <text evidence="1">The sequence shown here is derived from an EMBL/GenBank/DDBJ whole genome shotgun (WGS) entry which is preliminary data.</text>
</comment>
<reference evidence="1" key="1">
    <citation type="submission" date="2023-05" db="EMBL/GenBank/DDBJ databases">
        <authorList>
            <person name="Stuckert A."/>
        </authorList>
    </citation>
    <scope>NUCLEOTIDE SEQUENCE</scope>
</reference>
<keyword evidence="2" id="KW-1185">Reference proteome</keyword>
<dbReference type="EMBL" id="CATNWA010015130">
    <property type="protein sequence ID" value="CAI9579833.1"/>
    <property type="molecule type" value="Genomic_DNA"/>
</dbReference>
<evidence type="ECO:0000313" key="1">
    <source>
        <dbReference type="EMBL" id="CAI9579833.1"/>
    </source>
</evidence>
<gene>
    <name evidence="1" type="ORF">SPARVUS_LOCUS9192480</name>
</gene>
<name>A0ABN9E550_9NEOB</name>